<protein>
    <submittedName>
        <fullName evidence="1">Uncharacterized protein</fullName>
    </submittedName>
</protein>
<sequence length="71" mass="7459">MQKPPRRSTHERFELVGAAALRFLVPTAHGASPAAPAAKAVTDRVCSWESMGTGASRGVDAQSAGRLIVAW</sequence>
<dbReference type="AlphaFoldDB" id="A0A917ZHT3"/>
<reference evidence="1" key="1">
    <citation type="journal article" date="2014" name="Int. J. Syst. Evol. Microbiol.">
        <title>Complete genome sequence of Corynebacterium casei LMG S-19264T (=DSM 44701T), isolated from a smear-ripened cheese.</title>
        <authorList>
            <consortium name="US DOE Joint Genome Institute (JGI-PGF)"/>
            <person name="Walter F."/>
            <person name="Albersmeier A."/>
            <person name="Kalinowski J."/>
            <person name="Ruckert C."/>
        </authorList>
    </citation>
    <scope>NUCLEOTIDE SEQUENCE</scope>
    <source>
        <strain evidence="1">CGMCC 4.7201</strain>
    </source>
</reference>
<name>A0A917ZHT3_9ACTN</name>
<dbReference type="Proteomes" id="UP000641932">
    <property type="component" value="Unassembled WGS sequence"/>
</dbReference>
<gene>
    <name evidence="1" type="ORF">GCM10012280_11080</name>
</gene>
<dbReference type="EMBL" id="BMMS01000004">
    <property type="protein sequence ID" value="GGO83048.1"/>
    <property type="molecule type" value="Genomic_DNA"/>
</dbReference>
<comment type="caution">
    <text evidence="1">The sequence shown here is derived from an EMBL/GenBank/DDBJ whole genome shotgun (WGS) entry which is preliminary data.</text>
</comment>
<evidence type="ECO:0000313" key="1">
    <source>
        <dbReference type="EMBL" id="GGO83048.1"/>
    </source>
</evidence>
<keyword evidence="2" id="KW-1185">Reference proteome</keyword>
<reference evidence="1" key="2">
    <citation type="submission" date="2020-09" db="EMBL/GenBank/DDBJ databases">
        <authorList>
            <person name="Sun Q."/>
            <person name="Zhou Y."/>
        </authorList>
    </citation>
    <scope>NUCLEOTIDE SEQUENCE</scope>
    <source>
        <strain evidence="1">CGMCC 4.7201</strain>
    </source>
</reference>
<evidence type="ECO:0000313" key="2">
    <source>
        <dbReference type="Proteomes" id="UP000641932"/>
    </source>
</evidence>
<organism evidence="1 2">
    <name type="scientific">Wenjunlia tyrosinilytica</name>
    <dbReference type="NCBI Taxonomy" id="1544741"/>
    <lineage>
        <taxon>Bacteria</taxon>
        <taxon>Bacillati</taxon>
        <taxon>Actinomycetota</taxon>
        <taxon>Actinomycetes</taxon>
        <taxon>Kitasatosporales</taxon>
        <taxon>Streptomycetaceae</taxon>
        <taxon>Wenjunlia</taxon>
    </lineage>
</organism>
<accession>A0A917ZHT3</accession>
<proteinExistence type="predicted"/>